<organism evidence="1">
    <name type="scientific">uncultured Sulfurovum sp</name>
    <dbReference type="NCBI Taxonomy" id="269237"/>
    <lineage>
        <taxon>Bacteria</taxon>
        <taxon>Pseudomonadati</taxon>
        <taxon>Campylobacterota</taxon>
        <taxon>Epsilonproteobacteria</taxon>
        <taxon>Campylobacterales</taxon>
        <taxon>Sulfurovaceae</taxon>
        <taxon>Sulfurovum</taxon>
        <taxon>environmental samples</taxon>
    </lineage>
</organism>
<gene>
    <name evidence="1" type="ORF">HELGO_WM6172</name>
</gene>
<reference evidence="1" key="1">
    <citation type="submission" date="2020-01" db="EMBL/GenBank/DDBJ databases">
        <authorList>
            <person name="Meier V. D."/>
            <person name="Meier V D."/>
        </authorList>
    </citation>
    <scope>NUCLEOTIDE SEQUENCE</scope>
    <source>
        <strain evidence="1">HLG_WM_MAG_05</strain>
    </source>
</reference>
<protein>
    <submittedName>
        <fullName evidence="1">Uncharacterized protein</fullName>
    </submittedName>
</protein>
<name>A0A6S6TX01_9BACT</name>
<evidence type="ECO:0000313" key="1">
    <source>
        <dbReference type="EMBL" id="CAA6823984.1"/>
    </source>
</evidence>
<dbReference type="EMBL" id="CACVAU010000072">
    <property type="protein sequence ID" value="CAA6823984.1"/>
    <property type="molecule type" value="Genomic_DNA"/>
</dbReference>
<dbReference type="AlphaFoldDB" id="A0A6S6TX01"/>
<accession>A0A6S6TX01</accession>
<proteinExistence type="predicted"/>
<sequence length="474" mass="56396">MTSKQIIKYIFKELCTDESANQIQKSLSNSIKKEDTKYLAYLKEALNISAEEYAQLCHRIESTQAMPHTQLLNFLIHQLEEEGFKWNGQKELFHILIPNEDWSDYKKSWYQWKNEHTQQIKKDTIRQAIQESLNFDSYLWNASEVEQRKVIPKKITAFILKHEKKNEAKSKNDAKNPSIDLSYIQPREVKLNTEESGFLKELETETTFQIEEKLLEHKNLFSAEKGSQTFLLKVIPILYNKGFYLFLKEEVFPLLSRYNRDRINIKMQEAYALINCSCSTYEEVFYLLQSIPQTNTKRKLEIDTMTVYAFTKEQIYNHVNNKEELFQILKISIQYYQRLHVENKNHSPSIHLAYAIKMISIFFPNSKEAQEFNIDDIYNKTKPLIVLDKKLGGDISYEASMKQFEFLLLLNQFHTLEEVELFLEDSQPKVSLIKQKINEINCFIHVIKKFDDQNEELKHFVKILELFNSYLYWQ</sequence>